<dbReference type="RefSeq" id="XP_070880374.1">
    <property type="nucleotide sequence ID" value="XM_071030667.1"/>
</dbReference>
<name>A0ABR4L5K0_9EURO</name>
<dbReference type="Proteomes" id="UP001610432">
    <property type="component" value="Unassembled WGS sequence"/>
</dbReference>
<gene>
    <name evidence="1" type="ORF">BJX67DRAFT_368745</name>
</gene>
<keyword evidence="2" id="KW-1185">Reference proteome</keyword>
<reference evidence="1 2" key="1">
    <citation type="submission" date="2024-07" db="EMBL/GenBank/DDBJ databases">
        <title>Section-level genome sequencing and comparative genomics of Aspergillus sections Usti and Cavernicolus.</title>
        <authorList>
            <consortium name="Lawrence Berkeley National Laboratory"/>
            <person name="Nybo J.L."/>
            <person name="Vesth T.C."/>
            <person name="Theobald S."/>
            <person name="Frisvad J.C."/>
            <person name="Larsen T.O."/>
            <person name="Kjaerboelling I."/>
            <person name="Rothschild-Mancinelli K."/>
            <person name="Lyhne E.K."/>
            <person name="Kogle M.E."/>
            <person name="Barry K."/>
            <person name="Clum A."/>
            <person name="Na H."/>
            <person name="Ledsgaard L."/>
            <person name="Lin J."/>
            <person name="Lipzen A."/>
            <person name="Kuo A."/>
            <person name="Riley R."/>
            <person name="Mondo S."/>
            <person name="Labutti K."/>
            <person name="Haridas S."/>
            <person name="Pangalinan J."/>
            <person name="Salamov A.A."/>
            <person name="Simmons B.A."/>
            <person name="Magnuson J.K."/>
            <person name="Chen J."/>
            <person name="Drula E."/>
            <person name="Henrissat B."/>
            <person name="Wiebenga A."/>
            <person name="Lubbers R.J."/>
            <person name="Gomes A.C."/>
            <person name="Macurrencykelacurrency M.R."/>
            <person name="Stajich J."/>
            <person name="Grigoriev I.V."/>
            <person name="Mortensen U.H."/>
            <person name="De Vries R.P."/>
            <person name="Baker S.E."/>
            <person name="Andersen M.R."/>
        </authorList>
    </citation>
    <scope>NUCLEOTIDE SEQUENCE [LARGE SCALE GENOMIC DNA]</scope>
    <source>
        <strain evidence="1 2">CBS 449.75</strain>
    </source>
</reference>
<comment type="caution">
    <text evidence="1">The sequence shown here is derived from an EMBL/GenBank/DDBJ whole genome shotgun (WGS) entry which is preliminary data.</text>
</comment>
<evidence type="ECO:0000313" key="1">
    <source>
        <dbReference type="EMBL" id="KAL2859818.1"/>
    </source>
</evidence>
<protein>
    <submittedName>
        <fullName evidence="1">Uncharacterized protein</fullName>
    </submittedName>
</protein>
<evidence type="ECO:0000313" key="2">
    <source>
        <dbReference type="Proteomes" id="UP001610432"/>
    </source>
</evidence>
<accession>A0ABR4L5K0</accession>
<sequence length="58" mass="6404">MFPFPAAHRSAFQPLWSVEFTSTFLSSRICFTTASEPLRVASNRALSPSGVRTSFNPP</sequence>
<organism evidence="1 2">
    <name type="scientific">Aspergillus lucknowensis</name>
    <dbReference type="NCBI Taxonomy" id="176173"/>
    <lineage>
        <taxon>Eukaryota</taxon>
        <taxon>Fungi</taxon>
        <taxon>Dikarya</taxon>
        <taxon>Ascomycota</taxon>
        <taxon>Pezizomycotina</taxon>
        <taxon>Eurotiomycetes</taxon>
        <taxon>Eurotiomycetidae</taxon>
        <taxon>Eurotiales</taxon>
        <taxon>Aspergillaceae</taxon>
        <taxon>Aspergillus</taxon>
        <taxon>Aspergillus subgen. Nidulantes</taxon>
    </lineage>
</organism>
<dbReference type="GeneID" id="98145739"/>
<proteinExistence type="predicted"/>
<dbReference type="EMBL" id="JBFXLQ010000111">
    <property type="protein sequence ID" value="KAL2859818.1"/>
    <property type="molecule type" value="Genomic_DNA"/>
</dbReference>